<accession>A0A1W2LXU8</accession>
<gene>
    <name evidence="2" type="ORF">AVR91_0213205</name>
</gene>
<proteinExistence type="predicted"/>
<reference evidence="2 3" key="1">
    <citation type="submission" date="2016-12" db="EMBL/GenBank/DDBJ databases">
        <title>Amycolatopsis keratiniphila subsp. keratiniphila genome sequencing and assembly.</title>
        <authorList>
            <person name="Mayilraj S."/>
            <person name="Kaur N."/>
        </authorList>
    </citation>
    <scope>NUCLEOTIDE SEQUENCE [LARGE SCALE GENOMIC DNA]</scope>
    <source>
        <strain evidence="2 3">DSM 44409</strain>
    </source>
</reference>
<evidence type="ECO:0000259" key="1">
    <source>
        <dbReference type="Pfam" id="PF13490"/>
    </source>
</evidence>
<feature type="domain" description="Putative zinc-finger" evidence="1">
    <location>
        <begin position="3"/>
        <end position="36"/>
    </location>
</feature>
<dbReference type="EMBL" id="LQMT02000012">
    <property type="protein sequence ID" value="ONF71753.1"/>
    <property type="molecule type" value="Genomic_DNA"/>
</dbReference>
<evidence type="ECO:0000313" key="3">
    <source>
        <dbReference type="Proteomes" id="UP000076660"/>
    </source>
</evidence>
<dbReference type="AlphaFoldDB" id="A0A1W2LXU8"/>
<evidence type="ECO:0000313" key="2">
    <source>
        <dbReference type="EMBL" id="ONF71753.1"/>
    </source>
</evidence>
<protein>
    <recommendedName>
        <fullName evidence="1">Putative zinc-finger domain-containing protein</fullName>
    </recommendedName>
</protein>
<dbReference type="Proteomes" id="UP000076660">
    <property type="component" value="Unassembled WGS sequence"/>
</dbReference>
<dbReference type="RefSeq" id="WP_063823169.1">
    <property type="nucleotide sequence ID" value="NZ_LQMT02000012.1"/>
</dbReference>
<organism evidence="2 3">
    <name type="scientific">Amycolatopsis keratiniphila subsp. keratiniphila</name>
    <dbReference type="NCBI Taxonomy" id="227715"/>
    <lineage>
        <taxon>Bacteria</taxon>
        <taxon>Bacillati</taxon>
        <taxon>Actinomycetota</taxon>
        <taxon>Actinomycetes</taxon>
        <taxon>Pseudonocardiales</taxon>
        <taxon>Pseudonocardiaceae</taxon>
        <taxon>Amycolatopsis</taxon>
        <taxon>Amycolatopsis japonica group</taxon>
    </lineage>
</organism>
<dbReference type="InterPro" id="IPR027383">
    <property type="entry name" value="Znf_put"/>
</dbReference>
<name>A0A1W2LXU8_9PSEU</name>
<dbReference type="Pfam" id="PF13490">
    <property type="entry name" value="zf-HC2"/>
    <property type="match status" value="1"/>
</dbReference>
<sequence length="80" mass="8961">MSCAELVERITDYLEEALGPDDMARLNNHLMVCESCENYLAQIKASIRVSGSLPSEGLSKEAEAGLVDIYRKWLAERDNQ</sequence>
<comment type="caution">
    <text evidence="2">The sequence shown here is derived from an EMBL/GenBank/DDBJ whole genome shotgun (WGS) entry which is preliminary data.</text>
</comment>